<gene>
    <name evidence="1" type="ORF">BJF95_06095</name>
</gene>
<organism evidence="1 2">
    <name type="scientific">Rhizobium oryziradicis</name>
    <dbReference type="NCBI Taxonomy" id="1867956"/>
    <lineage>
        <taxon>Bacteria</taxon>
        <taxon>Pseudomonadati</taxon>
        <taxon>Pseudomonadota</taxon>
        <taxon>Alphaproteobacteria</taxon>
        <taxon>Hyphomicrobiales</taxon>
        <taxon>Rhizobiaceae</taxon>
        <taxon>Rhizobium/Agrobacterium group</taxon>
        <taxon>Rhizobium</taxon>
    </lineage>
</organism>
<dbReference type="RefSeq" id="WP_075639641.1">
    <property type="nucleotide sequence ID" value="NZ_MKIM01000027.1"/>
</dbReference>
<name>A0A1Q8ZQ02_9HYPH</name>
<dbReference type="AlphaFoldDB" id="A0A1Q8ZQ02"/>
<dbReference type="OrthoDB" id="8454318at2"/>
<accession>A0A1Q8ZQ02</accession>
<comment type="caution">
    <text evidence="1">The sequence shown here is derived from an EMBL/GenBank/DDBJ whole genome shotgun (WGS) entry which is preliminary data.</text>
</comment>
<reference evidence="1 2" key="1">
    <citation type="submission" date="2016-09" db="EMBL/GenBank/DDBJ databases">
        <title>Rhizobium oryziradicis sp. nov., isolated from the root of rice.</title>
        <authorList>
            <person name="Zhao J."/>
            <person name="Zhang X."/>
        </authorList>
    </citation>
    <scope>NUCLEOTIDE SEQUENCE [LARGE SCALE GENOMIC DNA]</scope>
    <source>
        <strain evidence="1 2">N19</strain>
    </source>
</reference>
<protein>
    <submittedName>
        <fullName evidence="1">Uncharacterized protein</fullName>
    </submittedName>
</protein>
<evidence type="ECO:0000313" key="2">
    <source>
        <dbReference type="Proteomes" id="UP000186894"/>
    </source>
</evidence>
<dbReference type="Proteomes" id="UP000186894">
    <property type="component" value="Unassembled WGS sequence"/>
</dbReference>
<keyword evidence="2" id="KW-1185">Reference proteome</keyword>
<dbReference type="STRING" id="1867956.BJF95_06095"/>
<proteinExistence type="predicted"/>
<sequence length="85" mass="9442">MIADLELDSDGNVKVAPLVGYRIQPVADMFCFLRLEFAPSDAELKTMTLSHNQLALTPQQCRELSSALLRVADLIEHQSVPERSS</sequence>
<dbReference type="EMBL" id="MKIM01000027">
    <property type="protein sequence ID" value="OLP44133.1"/>
    <property type="molecule type" value="Genomic_DNA"/>
</dbReference>
<evidence type="ECO:0000313" key="1">
    <source>
        <dbReference type="EMBL" id="OLP44133.1"/>
    </source>
</evidence>